<evidence type="ECO:0000256" key="2">
    <source>
        <dbReference type="ARBA" id="ARBA00022679"/>
    </source>
</evidence>
<name>A0ABY9R3Y1_9BACT</name>
<organism evidence="3 4">
    <name type="scientific">Nitratidesulfovibrio liaohensis</name>
    <dbReference type="NCBI Taxonomy" id="2604158"/>
    <lineage>
        <taxon>Bacteria</taxon>
        <taxon>Pseudomonadati</taxon>
        <taxon>Thermodesulfobacteriota</taxon>
        <taxon>Desulfovibrionia</taxon>
        <taxon>Desulfovibrionales</taxon>
        <taxon>Desulfovibrionaceae</taxon>
        <taxon>Nitratidesulfovibrio</taxon>
    </lineage>
</organism>
<dbReference type="EMBL" id="CP133659">
    <property type="protein sequence ID" value="WMW65832.1"/>
    <property type="molecule type" value="Genomic_DNA"/>
</dbReference>
<proteinExistence type="predicted"/>
<keyword evidence="2" id="KW-0808">Transferase</keyword>
<dbReference type="CDD" id="cd03789">
    <property type="entry name" value="GT9_LPS_heptosyltransferase"/>
    <property type="match status" value="1"/>
</dbReference>
<protein>
    <submittedName>
        <fullName evidence="3">Glycosyltransferase family 9 protein</fullName>
    </submittedName>
</protein>
<dbReference type="SUPFAM" id="SSF53756">
    <property type="entry name" value="UDP-Glycosyltransferase/glycogen phosphorylase"/>
    <property type="match status" value="1"/>
</dbReference>
<dbReference type="PANTHER" id="PTHR30160">
    <property type="entry name" value="TETRAACYLDISACCHARIDE 4'-KINASE-RELATED"/>
    <property type="match status" value="1"/>
</dbReference>
<dbReference type="InterPro" id="IPR051199">
    <property type="entry name" value="LPS_LOS_Heptosyltrfase"/>
</dbReference>
<keyword evidence="1" id="KW-0328">Glycosyltransferase</keyword>
<dbReference type="Proteomes" id="UP001180616">
    <property type="component" value="Chromosome"/>
</dbReference>
<dbReference type="RefSeq" id="WP_309541780.1">
    <property type="nucleotide sequence ID" value="NZ_CP133659.1"/>
</dbReference>
<reference evidence="3" key="1">
    <citation type="submission" date="2023-09" db="EMBL/GenBank/DDBJ databases">
        <authorList>
            <consortium name="CW5 consortium"/>
            <person name="Lu C.-W."/>
        </authorList>
    </citation>
    <scope>NUCLEOTIDE SEQUENCE</scope>
    <source>
        <strain evidence="3">KPS</strain>
    </source>
</reference>
<accession>A0ABY9R3Y1</accession>
<evidence type="ECO:0000313" key="3">
    <source>
        <dbReference type="EMBL" id="WMW65832.1"/>
    </source>
</evidence>
<dbReference type="Gene3D" id="3.40.50.2000">
    <property type="entry name" value="Glycogen Phosphorylase B"/>
    <property type="match status" value="1"/>
</dbReference>
<evidence type="ECO:0000313" key="4">
    <source>
        <dbReference type="Proteomes" id="UP001180616"/>
    </source>
</evidence>
<gene>
    <name evidence="3" type="ORF">KPS_000345</name>
</gene>
<keyword evidence="4" id="KW-1185">Reference proteome</keyword>
<sequence>MQRMGDLVLTFPLLAWLRAEHPRRPLWVVGEEKFFKGLMPIGPEAVFFPYDAANRLRQNRYHQVINLSHRPEAAALAGQLHADAHFGPRLADVGTGKDAGRTTYVHGRWQLYRTSLVHNNRHNLFHWADLNALDCVPARRIRGTDWPAPQHHGRDPQRVGLFLGASEPEKRPSAPFWAALARDLLRRGLKPVLLGGPAEAALGADVARRANTPALNLCGRFTLPELVAFTRSLRLLVTPDTGPMHVAAWTQTPTLNLSMGPVNARETAPFPPGHHVLRATISCVGCWRCTQPSVLCRDRFDPARVSSLVQALLREQDAVPAQSANGTNGAIAASRVARLRLPGLELLRTGRDTLGLFDLVPVGDNGNGQQAMPRRLFGQFWKAFWAWRLGLHGEAAARRAWADLATASPRLAEALRRALSGLGRDLAQALRGLGTGQATLPSDFWHRHPPMLRPLTGYLHMSVQNADATPAAWAEALTMVEAPATLTT</sequence>
<evidence type="ECO:0000256" key="1">
    <source>
        <dbReference type="ARBA" id="ARBA00022676"/>
    </source>
</evidence>
<dbReference type="InterPro" id="IPR002201">
    <property type="entry name" value="Glyco_trans_9"/>
</dbReference>
<dbReference type="PANTHER" id="PTHR30160:SF7">
    <property type="entry name" value="ADP-HEPTOSE--LPS HEPTOSYLTRANSFERASE 2"/>
    <property type="match status" value="1"/>
</dbReference>
<dbReference type="Pfam" id="PF01075">
    <property type="entry name" value="Glyco_transf_9"/>
    <property type="match status" value="1"/>
</dbReference>